<keyword evidence="2" id="KW-0285">Flavoprotein</keyword>
<dbReference type="SUPFAM" id="SSF63380">
    <property type="entry name" value="Riboflavin synthase domain-like"/>
    <property type="match status" value="1"/>
</dbReference>
<dbReference type="InterPro" id="IPR037117">
    <property type="entry name" value="Dihydroorotate_DH_ele_sf"/>
</dbReference>
<name>A0ABT2EQH8_9BACT</name>
<dbReference type="Gene3D" id="2.40.30.10">
    <property type="entry name" value="Translation factors"/>
    <property type="match status" value="1"/>
</dbReference>
<dbReference type="InterPro" id="IPR017927">
    <property type="entry name" value="FAD-bd_FR_type"/>
</dbReference>
<dbReference type="PRINTS" id="PR00410">
    <property type="entry name" value="PHEHYDRXLASE"/>
</dbReference>
<evidence type="ECO:0000256" key="4">
    <source>
        <dbReference type="ARBA" id="ARBA00022723"/>
    </source>
</evidence>
<keyword evidence="6" id="KW-0249">Electron transport</keyword>
<keyword evidence="10" id="KW-1133">Transmembrane helix</keyword>
<dbReference type="Pfam" id="PF10418">
    <property type="entry name" value="DHODB_Fe-S_bind"/>
    <property type="match status" value="1"/>
</dbReference>
<dbReference type="PANTHER" id="PTHR43513">
    <property type="entry name" value="DIHYDROOROTATE DEHYDROGENASE B (NAD(+)), ELECTRON TRANSFER SUBUNIT"/>
    <property type="match status" value="1"/>
</dbReference>
<dbReference type="RefSeq" id="WP_259098579.1">
    <property type="nucleotide sequence ID" value="NZ_CP130454.1"/>
</dbReference>
<keyword evidence="8" id="KW-0411">Iron-sulfur</keyword>
<evidence type="ECO:0000259" key="11">
    <source>
        <dbReference type="PROSITE" id="PS51384"/>
    </source>
</evidence>
<keyword evidence="7" id="KW-0408">Iron</keyword>
<evidence type="ECO:0000313" key="12">
    <source>
        <dbReference type="EMBL" id="MCS3920219.1"/>
    </source>
</evidence>
<feature type="transmembrane region" description="Helical" evidence="10">
    <location>
        <begin position="120"/>
        <end position="141"/>
    </location>
</feature>
<dbReference type="Gene3D" id="2.10.240.10">
    <property type="entry name" value="Dihydroorotate dehydrogenase, electron transfer subunit"/>
    <property type="match status" value="1"/>
</dbReference>
<dbReference type="InterPro" id="IPR017938">
    <property type="entry name" value="Riboflavin_synthase-like_b-brl"/>
</dbReference>
<keyword evidence="5" id="KW-0274">FAD</keyword>
<dbReference type="CDD" id="cd06221">
    <property type="entry name" value="sulfite_reductase_like"/>
    <property type="match status" value="1"/>
</dbReference>
<dbReference type="Proteomes" id="UP001204798">
    <property type="component" value="Unassembled WGS sequence"/>
</dbReference>
<dbReference type="InterPro" id="IPR050353">
    <property type="entry name" value="PyrK_electron_transfer"/>
</dbReference>
<evidence type="ECO:0000256" key="2">
    <source>
        <dbReference type="ARBA" id="ARBA00022630"/>
    </source>
</evidence>
<dbReference type="InterPro" id="IPR012165">
    <property type="entry name" value="Cyt_c3_hydrogenase_gsu"/>
</dbReference>
<keyword evidence="10" id="KW-0812">Transmembrane</keyword>
<evidence type="ECO:0000256" key="9">
    <source>
        <dbReference type="ARBA" id="ARBA00034078"/>
    </source>
</evidence>
<feature type="domain" description="FAD-binding FR-type" evidence="11">
    <location>
        <begin position="17"/>
        <end position="117"/>
    </location>
</feature>
<organism evidence="12 13">
    <name type="scientific">Candidatus Fervidibacter sacchari</name>
    <dbReference type="NCBI Taxonomy" id="1448929"/>
    <lineage>
        <taxon>Bacteria</taxon>
        <taxon>Candidatus Fervidibacterota</taxon>
        <taxon>Candidatus Fervidibacter</taxon>
    </lineage>
</organism>
<dbReference type="SUPFAM" id="SSF52343">
    <property type="entry name" value="Ferredoxin reductase-like, C-terminal NADP-linked domain"/>
    <property type="match status" value="1"/>
</dbReference>
<keyword evidence="13" id="KW-1185">Reference proteome</keyword>
<sequence length="296" mass="33027">METKLETEQRGNGASLYLPKLVRILDMQTEVPAEAMTGPIVNFTIERNGIDFRPGQFFEISVFGAGEVPISISSPPSLKDRIILSVRAAGYVTSLLHQLKPGDYIGLRGPLGNGFPMEEFYGFDVLFVAGGIGLAPLRGLLWEMLFQRDKFGRILLLYGARTPRDLMYQWQLPEWEEKGVEIHLSVDIGDGVWEKETHPPRKVGVVTTLFTDIQIDPTKTVAFVCGPPIMIRFALLGLTRDLKIPPERCIATLERHMKCGVGKCGHCIVGDKYVCMDGPVFSYAELSRLATIEEPW</sequence>
<gene>
    <name evidence="12" type="ORF">M2350_002648</name>
</gene>
<protein>
    <submittedName>
        <fullName evidence="12">NAD(P)H-flavin reductase</fullName>
    </submittedName>
</protein>
<dbReference type="PROSITE" id="PS51384">
    <property type="entry name" value="FAD_FR"/>
    <property type="match status" value="1"/>
</dbReference>
<evidence type="ECO:0000313" key="13">
    <source>
        <dbReference type="Proteomes" id="UP001204798"/>
    </source>
</evidence>
<accession>A0ABT2EQH8</accession>
<proteinExistence type="predicted"/>
<dbReference type="InterPro" id="IPR039261">
    <property type="entry name" value="FNR_nucleotide-bd"/>
</dbReference>
<dbReference type="InterPro" id="IPR001433">
    <property type="entry name" value="OxRdtase_FAD/NAD-bd"/>
</dbReference>
<dbReference type="PANTHER" id="PTHR43513:SF1">
    <property type="entry name" value="ANAEROBIC SULFITE REDUCTASE SUBUNIT B"/>
    <property type="match status" value="1"/>
</dbReference>
<evidence type="ECO:0000256" key="5">
    <source>
        <dbReference type="ARBA" id="ARBA00022827"/>
    </source>
</evidence>
<keyword evidence="1" id="KW-0813">Transport</keyword>
<dbReference type="PIRSF" id="PIRSF006816">
    <property type="entry name" value="Cyc3_hyd_g"/>
    <property type="match status" value="1"/>
</dbReference>
<evidence type="ECO:0000256" key="3">
    <source>
        <dbReference type="ARBA" id="ARBA00022714"/>
    </source>
</evidence>
<dbReference type="EMBL" id="JANUCP010000005">
    <property type="protein sequence ID" value="MCS3920219.1"/>
    <property type="molecule type" value="Genomic_DNA"/>
</dbReference>
<keyword evidence="10" id="KW-0472">Membrane</keyword>
<keyword evidence="4" id="KW-0479">Metal-binding</keyword>
<dbReference type="InterPro" id="IPR019480">
    <property type="entry name" value="Dihydroorotate_DH_Fe-S-bd"/>
</dbReference>
<evidence type="ECO:0000256" key="6">
    <source>
        <dbReference type="ARBA" id="ARBA00022982"/>
    </source>
</evidence>
<evidence type="ECO:0000256" key="10">
    <source>
        <dbReference type="SAM" id="Phobius"/>
    </source>
</evidence>
<dbReference type="Pfam" id="PF00175">
    <property type="entry name" value="NAD_binding_1"/>
    <property type="match status" value="1"/>
</dbReference>
<reference evidence="12 13" key="1">
    <citation type="submission" date="2022-08" db="EMBL/GenBank/DDBJ databases">
        <title>Bacterial and archaeal communities from various locations to study Microbial Dark Matter (Phase II).</title>
        <authorList>
            <person name="Stepanauskas R."/>
        </authorList>
    </citation>
    <scope>NUCLEOTIDE SEQUENCE [LARGE SCALE GENOMIC DNA]</scope>
    <source>
        <strain evidence="12 13">PD1</strain>
    </source>
</reference>
<comment type="caution">
    <text evidence="12">The sequence shown here is derived from an EMBL/GenBank/DDBJ whole genome shotgun (WGS) entry which is preliminary data.</text>
</comment>
<evidence type="ECO:0000256" key="7">
    <source>
        <dbReference type="ARBA" id="ARBA00023004"/>
    </source>
</evidence>
<evidence type="ECO:0000256" key="1">
    <source>
        <dbReference type="ARBA" id="ARBA00022448"/>
    </source>
</evidence>
<evidence type="ECO:0000256" key="8">
    <source>
        <dbReference type="ARBA" id="ARBA00023014"/>
    </source>
</evidence>
<dbReference type="Gene3D" id="3.40.50.80">
    <property type="entry name" value="Nucleotide-binding domain of ferredoxin-NADP reductase (FNR) module"/>
    <property type="match status" value="1"/>
</dbReference>
<keyword evidence="3" id="KW-0001">2Fe-2S</keyword>
<comment type="cofactor">
    <cofactor evidence="9">
        <name>[2Fe-2S] cluster</name>
        <dbReference type="ChEBI" id="CHEBI:190135"/>
    </cofactor>
</comment>